<organism evidence="2">
    <name type="scientific">Tanacetum cinerariifolium</name>
    <name type="common">Dalmatian daisy</name>
    <name type="synonym">Chrysanthemum cinerariifolium</name>
    <dbReference type="NCBI Taxonomy" id="118510"/>
    <lineage>
        <taxon>Eukaryota</taxon>
        <taxon>Viridiplantae</taxon>
        <taxon>Streptophyta</taxon>
        <taxon>Embryophyta</taxon>
        <taxon>Tracheophyta</taxon>
        <taxon>Spermatophyta</taxon>
        <taxon>Magnoliopsida</taxon>
        <taxon>eudicotyledons</taxon>
        <taxon>Gunneridae</taxon>
        <taxon>Pentapetalae</taxon>
        <taxon>asterids</taxon>
        <taxon>campanulids</taxon>
        <taxon>Asterales</taxon>
        <taxon>Asteraceae</taxon>
        <taxon>Asteroideae</taxon>
        <taxon>Anthemideae</taxon>
        <taxon>Anthemidinae</taxon>
        <taxon>Tanacetum</taxon>
    </lineage>
</organism>
<protein>
    <submittedName>
        <fullName evidence="2">RNA-directed DNA polymerase, eukaryota</fullName>
    </submittedName>
</protein>
<name>A0A699SF63_TANCI</name>
<proteinExistence type="predicted"/>
<dbReference type="GO" id="GO:0003964">
    <property type="term" value="F:RNA-directed DNA polymerase activity"/>
    <property type="evidence" value="ECO:0007669"/>
    <property type="project" value="UniProtKB-KW"/>
</dbReference>
<sequence>VETSKQVNLDAESDVEGVSETYFGERDDNLGNDQDPIQPLNEKETLNDPFDIYDLLKKHDKGEINYGLDTSFSYPPGFTPEH</sequence>
<evidence type="ECO:0000313" key="2">
    <source>
        <dbReference type="EMBL" id="GFC96000.1"/>
    </source>
</evidence>
<feature type="non-terminal residue" evidence="2">
    <location>
        <position position="1"/>
    </location>
</feature>
<dbReference type="AlphaFoldDB" id="A0A699SF63"/>
<accession>A0A699SF63</accession>
<keyword evidence="2" id="KW-0808">Transferase</keyword>
<gene>
    <name evidence="2" type="ORF">Tci_867970</name>
</gene>
<reference evidence="2" key="1">
    <citation type="journal article" date="2019" name="Sci. Rep.">
        <title>Draft genome of Tanacetum cinerariifolium, the natural source of mosquito coil.</title>
        <authorList>
            <person name="Yamashiro T."/>
            <person name="Shiraishi A."/>
            <person name="Satake H."/>
            <person name="Nakayama K."/>
        </authorList>
    </citation>
    <scope>NUCLEOTIDE SEQUENCE</scope>
</reference>
<keyword evidence="2" id="KW-0695">RNA-directed DNA polymerase</keyword>
<comment type="caution">
    <text evidence="2">The sequence shown here is derived from an EMBL/GenBank/DDBJ whole genome shotgun (WGS) entry which is preliminary data.</text>
</comment>
<keyword evidence="2" id="KW-0548">Nucleotidyltransferase</keyword>
<feature type="region of interest" description="Disordered" evidence="1">
    <location>
        <begin position="23"/>
        <end position="45"/>
    </location>
</feature>
<dbReference type="EMBL" id="BKCJ011157744">
    <property type="protein sequence ID" value="GFC96000.1"/>
    <property type="molecule type" value="Genomic_DNA"/>
</dbReference>
<evidence type="ECO:0000256" key="1">
    <source>
        <dbReference type="SAM" id="MobiDB-lite"/>
    </source>
</evidence>